<evidence type="ECO:0000256" key="1">
    <source>
        <dbReference type="SAM" id="MobiDB-lite"/>
    </source>
</evidence>
<sequence length="78" mass="8571">MTCKLKLLREKKEDGPGTANGLTSYSSKRPPVKGWYSWSQRGLTAMKANDYGAFLLNASILHLDNIQPSATNTPSMPD</sequence>
<dbReference type="Proteomes" id="UP001303046">
    <property type="component" value="Unassembled WGS sequence"/>
</dbReference>
<evidence type="ECO:0000313" key="2">
    <source>
        <dbReference type="EMBL" id="KAK6735374.1"/>
    </source>
</evidence>
<evidence type="ECO:0000313" key="3">
    <source>
        <dbReference type="Proteomes" id="UP001303046"/>
    </source>
</evidence>
<keyword evidence="3" id="KW-1185">Reference proteome</keyword>
<comment type="caution">
    <text evidence="2">The sequence shown here is derived from an EMBL/GenBank/DDBJ whole genome shotgun (WGS) entry which is preliminary data.</text>
</comment>
<accession>A0ABR1CBJ9</accession>
<reference evidence="2 3" key="1">
    <citation type="submission" date="2023-08" db="EMBL/GenBank/DDBJ databases">
        <title>A Necator americanus chromosomal reference genome.</title>
        <authorList>
            <person name="Ilik V."/>
            <person name="Petrzelkova K.J."/>
            <person name="Pardy F."/>
            <person name="Fuh T."/>
            <person name="Niatou-Singa F.S."/>
            <person name="Gouil Q."/>
            <person name="Baker L."/>
            <person name="Ritchie M.E."/>
            <person name="Jex A.R."/>
            <person name="Gazzola D."/>
            <person name="Li H."/>
            <person name="Toshio Fujiwara R."/>
            <person name="Zhan B."/>
            <person name="Aroian R.V."/>
            <person name="Pafco B."/>
            <person name="Schwarz E.M."/>
        </authorList>
    </citation>
    <scope>NUCLEOTIDE SEQUENCE [LARGE SCALE GENOMIC DNA]</scope>
    <source>
        <strain evidence="2 3">Aroian</strain>
        <tissue evidence="2">Whole animal</tissue>
    </source>
</reference>
<evidence type="ECO:0008006" key="4">
    <source>
        <dbReference type="Google" id="ProtNLM"/>
    </source>
</evidence>
<feature type="region of interest" description="Disordered" evidence="1">
    <location>
        <begin position="1"/>
        <end position="30"/>
    </location>
</feature>
<proteinExistence type="predicted"/>
<protein>
    <recommendedName>
        <fullName evidence="4">PI-PLC Y-box domain-containing protein</fullName>
    </recommendedName>
</protein>
<name>A0ABR1CBJ9_NECAM</name>
<organism evidence="2 3">
    <name type="scientific">Necator americanus</name>
    <name type="common">Human hookworm</name>
    <dbReference type="NCBI Taxonomy" id="51031"/>
    <lineage>
        <taxon>Eukaryota</taxon>
        <taxon>Metazoa</taxon>
        <taxon>Ecdysozoa</taxon>
        <taxon>Nematoda</taxon>
        <taxon>Chromadorea</taxon>
        <taxon>Rhabditida</taxon>
        <taxon>Rhabditina</taxon>
        <taxon>Rhabditomorpha</taxon>
        <taxon>Strongyloidea</taxon>
        <taxon>Ancylostomatidae</taxon>
        <taxon>Bunostominae</taxon>
        <taxon>Necator</taxon>
    </lineage>
</organism>
<dbReference type="EMBL" id="JAVFWL010000002">
    <property type="protein sequence ID" value="KAK6735374.1"/>
    <property type="molecule type" value="Genomic_DNA"/>
</dbReference>
<gene>
    <name evidence="2" type="primary">Necator_chrII.g6323</name>
    <name evidence="2" type="ORF">RB195_018530</name>
</gene>